<dbReference type="EMBL" id="CP000360">
    <property type="protein sequence ID" value="ABF43664.1"/>
    <property type="molecule type" value="Genomic_DNA"/>
</dbReference>
<comment type="subcellular location">
    <subcellularLocation>
        <location evidence="1">Secreted</location>
    </subcellularLocation>
</comment>
<dbReference type="Gene3D" id="2.60.40.10">
    <property type="entry name" value="Immunoglobulins"/>
    <property type="match status" value="1"/>
</dbReference>
<dbReference type="InterPro" id="IPR007484">
    <property type="entry name" value="Peptidase_M28"/>
</dbReference>
<dbReference type="SUPFAM" id="SSF49265">
    <property type="entry name" value="Fibronectin type III"/>
    <property type="match status" value="1"/>
</dbReference>
<evidence type="ECO:0000313" key="6">
    <source>
        <dbReference type="EMBL" id="ABF43664.1"/>
    </source>
</evidence>
<feature type="compositionally biased region" description="Polar residues" evidence="4">
    <location>
        <begin position="212"/>
        <end position="221"/>
    </location>
</feature>
<evidence type="ECO:0000259" key="5">
    <source>
        <dbReference type="PROSITE" id="PS50853"/>
    </source>
</evidence>
<dbReference type="GO" id="GO:0005576">
    <property type="term" value="C:extracellular region"/>
    <property type="evidence" value="ECO:0007669"/>
    <property type="project" value="UniProtKB-SubCell"/>
</dbReference>
<keyword evidence="7" id="KW-1185">Reference proteome</keyword>
<evidence type="ECO:0000256" key="1">
    <source>
        <dbReference type="ARBA" id="ARBA00004613"/>
    </source>
</evidence>
<evidence type="ECO:0000256" key="4">
    <source>
        <dbReference type="SAM" id="MobiDB-lite"/>
    </source>
</evidence>
<dbReference type="AlphaFoldDB" id="Q1IHI6"/>
<dbReference type="PROSITE" id="PS50853">
    <property type="entry name" value="FN3"/>
    <property type="match status" value="1"/>
</dbReference>
<dbReference type="KEGG" id="aba:Acid345_4664"/>
<gene>
    <name evidence="6" type="ordered locus">Acid345_4664</name>
</gene>
<dbReference type="InterPro" id="IPR003961">
    <property type="entry name" value="FN3_dom"/>
</dbReference>
<proteinExistence type="predicted"/>
<keyword evidence="3" id="KW-0482">Metalloprotease</keyword>
<name>Q1IHI6_KORVE</name>
<dbReference type="Gene3D" id="3.40.630.10">
    <property type="entry name" value="Zn peptidases"/>
    <property type="match status" value="1"/>
</dbReference>
<accession>Q1IHI6</accession>
<keyword evidence="3" id="KW-0378">Hydrolase</keyword>
<dbReference type="InterPro" id="IPR036116">
    <property type="entry name" value="FN3_sf"/>
</dbReference>
<feature type="region of interest" description="Disordered" evidence="4">
    <location>
        <begin position="210"/>
        <end position="232"/>
    </location>
</feature>
<dbReference type="PANTHER" id="PTHR12147:SF26">
    <property type="entry name" value="PEPTIDASE M28 DOMAIN-CONTAINING PROTEIN"/>
    <property type="match status" value="1"/>
</dbReference>
<dbReference type="GO" id="GO:0006508">
    <property type="term" value="P:proteolysis"/>
    <property type="evidence" value="ECO:0007669"/>
    <property type="project" value="InterPro"/>
</dbReference>
<dbReference type="PANTHER" id="PTHR12147">
    <property type="entry name" value="METALLOPEPTIDASE M28 FAMILY MEMBER"/>
    <property type="match status" value="1"/>
</dbReference>
<evidence type="ECO:0000256" key="3">
    <source>
        <dbReference type="ARBA" id="ARBA00023049"/>
    </source>
</evidence>
<dbReference type="Pfam" id="PF04389">
    <property type="entry name" value="Peptidase_M28"/>
    <property type="match status" value="1"/>
</dbReference>
<feature type="domain" description="Fibronectin type-III" evidence="5">
    <location>
        <begin position="439"/>
        <end position="526"/>
    </location>
</feature>
<dbReference type="eggNOG" id="COG2234">
    <property type="taxonomic scope" value="Bacteria"/>
</dbReference>
<dbReference type="SUPFAM" id="SSF53187">
    <property type="entry name" value="Zn-dependent exopeptidases"/>
    <property type="match status" value="1"/>
</dbReference>
<dbReference type="EnsemblBacteria" id="ABF43664">
    <property type="protein sequence ID" value="ABF43664"/>
    <property type="gene ID" value="Acid345_4664"/>
</dbReference>
<keyword evidence="3" id="KW-0645">Protease</keyword>
<organism evidence="6 7">
    <name type="scientific">Koribacter versatilis (strain Ellin345)</name>
    <dbReference type="NCBI Taxonomy" id="204669"/>
    <lineage>
        <taxon>Bacteria</taxon>
        <taxon>Pseudomonadati</taxon>
        <taxon>Acidobacteriota</taxon>
        <taxon>Terriglobia</taxon>
        <taxon>Terriglobales</taxon>
        <taxon>Candidatus Korobacteraceae</taxon>
        <taxon>Candidatus Korobacter</taxon>
    </lineage>
</organism>
<dbReference type="InterPro" id="IPR045175">
    <property type="entry name" value="M28_fam"/>
</dbReference>
<keyword evidence="2" id="KW-0964">Secreted</keyword>
<dbReference type="Proteomes" id="UP000002432">
    <property type="component" value="Chromosome"/>
</dbReference>
<protein>
    <submittedName>
        <fullName evidence="6">Peptidase M28</fullName>
    </submittedName>
</protein>
<reference evidence="6 7" key="1">
    <citation type="journal article" date="2009" name="Appl. Environ. Microbiol.">
        <title>Three genomes from the phylum Acidobacteria provide insight into the lifestyles of these microorganisms in soils.</title>
        <authorList>
            <person name="Ward N.L."/>
            <person name="Challacombe J.F."/>
            <person name="Janssen P.H."/>
            <person name="Henrissat B."/>
            <person name="Coutinho P.M."/>
            <person name="Wu M."/>
            <person name="Xie G."/>
            <person name="Haft D.H."/>
            <person name="Sait M."/>
            <person name="Badger J."/>
            <person name="Barabote R.D."/>
            <person name="Bradley B."/>
            <person name="Brettin T.S."/>
            <person name="Brinkac L.M."/>
            <person name="Bruce D."/>
            <person name="Creasy T."/>
            <person name="Daugherty S.C."/>
            <person name="Davidsen T.M."/>
            <person name="DeBoy R.T."/>
            <person name="Detter J.C."/>
            <person name="Dodson R.J."/>
            <person name="Durkin A.S."/>
            <person name="Ganapathy A."/>
            <person name="Gwinn-Giglio M."/>
            <person name="Han C.S."/>
            <person name="Khouri H."/>
            <person name="Kiss H."/>
            <person name="Kothari S.P."/>
            <person name="Madupu R."/>
            <person name="Nelson K.E."/>
            <person name="Nelson W.C."/>
            <person name="Paulsen I."/>
            <person name="Penn K."/>
            <person name="Ren Q."/>
            <person name="Rosovitz M.J."/>
            <person name="Selengut J.D."/>
            <person name="Shrivastava S."/>
            <person name="Sullivan S.A."/>
            <person name="Tapia R."/>
            <person name="Thompson L.S."/>
            <person name="Watkins K.L."/>
            <person name="Yang Q."/>
            <person name="Yu C."/>
            <person name="Zafar N."/>
            <person name="Zhou L."/>
            <person name="Kuske C.R."/>
        </authorList>
    </citation>
    <scope>NUCLEOTIDE SEQUENCE [LARGE SCALE GENOMIC DNA]</scope>
    <source>
        <strain evidence="6 7">Ellin345</strain>
    </source>
</reference>
<dbReference type="CDD" id="cd00063">
    <property type="entry name" value="FN3"/>
    <property type="match status" value="1"/>
</dbReference>
<evidence type="ECO:0000313" key="7">
    <source>
        <dbReference type="Proteomes" id="UP000002432"/>
    </source>
</evidence>
<dbReference type="STRING" id="204669.Acid345_4664"/>
<dbReference type="HOGENOM" id="CLU_047420_0_0_0"/>
<dbReference type="InterPro" id="IPR013783">
    <property type="entry name" value="Ig-like_fold"/>
</dbReference>
<sequence>MSREIPSCTLSVYLESLTAGGQEQRQILRALAQGCGNGIQPDVCRGKIRMSFVSRLNSACRTSVSLMLANAIGCGLVMFSGVSAVAQSKPVKKPSQVSPEIQAILRDVSAKQIEANINKLVSFGNRSTLSSDVPADSGKGITAAHEWIKSEFERYSKECGGCLEVKTDDFTESPMDRIPKPTQITNVYAVLKGTDPANADRIVLVTGHYDSRNSTNENTTDPAPGANDDGSGTAVSLECARVLSKHKFPATIIFLTVAGEEQGLNGSKHFAKMARAQGWQIEAALNNDIVGGNKTPGDTTQNPHTVRVFSEGVPANATEADLRLIRATGTENDSPSRELARYVGEVGKADLPKTFQPTLIYRRDRFLRGGDHSSFNMEGFAAVRFTEWREDFHHQHQNLRTENGIEYGDLPKFVDFEYVANVARLNAITLATLAMAPAPPDNARLQTKDLENGTTITWKPSPGGLATGYEVVWRNTSSPDWEESKGFPADANSAKIDVSKDNVIFGIRAVGKNGLKSPVVIPPPER</sequence>
<evidence type="ECO:0000256" key="2">
    <source>
        <dbReference type="ARBA" id="ARBA00022525"/>
    </source>
</evidence>
<dbReference type="GO" id="GO:0008235">
    <property type="term" value="F:metalloexopeptidase activity"/>
    <property type="evidence" value="ECO:0007669"/>
    <property type="project" value="InterPro"/>
</dbReference>